<gene>
    <name evidence="1" type="ORF">ACFFUQ_07635</name>
</gene>
<keyword evidence="2" id="KW-1185">Reference proteome</keyword>
<dbReference type="InterPro" id="IPR022385">
    <property type="entry name" value="Rhs_assc_core"/>
</dbReference>
<dbReference type="RefSeq" id="WP_290262278.1">
    <property type="nucleotide sequence ID" value="NZ_JAUFQQ010000003.1"/>
</dbReference>
<dbReference type="Gene3D" id="2.180.10.10">
    <property type="entry name" value="RHS repeat-associated core"/>
    <property type="match status" value="1"/>
</dbReference>
<dbReference type="PANTHER" id="PTHR32305">
    <property type="match status" value="1"/>
</dbReference>
<evidence type="ECO:0000313" key="1">
    <source>
        <dbReference type="EMBL" id="MFB9063893.1"/>
    </source>
</evidence>
<comment type="caution">
    <text evidence="1">The sequence shown here is derived from an EMBL/GenBank/DDBJ whole genome shotgun (WGS) entry which is preliminary data.</text>
</comment>
<dbReference type="PANTHER" id="PTHR32305:SF15">
    <property type="entry name" value="PROTEIN RHSA-RELATED"/>
    <property type="match status" value="1"/>
</dbReference>
<evidence type="ECO:0000313" key="2">
    <source>
        <dbReference type="Proteomes" id="UP001589589"/>
    </source>
</evidence>
<protein>
    <submittedName>
        <fullName evidence="1">RHS repeat domain-containing protein</fullName>
    </submittedName>
</protein>
<proteinExistence type="predicted"/>
<reference evidence="1 2" key="1">
    <citation type="submission" date="2024-09" db="EMBL/GenBank/DDBJ databases">
        <authorList>
            <person name="Sun Q."/>
            <person name="Mori K."/>
        </authorList>
    </citation>
    <scope>NUCLEOTIDE SEQUENCE [LARGE SCALE GENOMIC DNA]</scope>
    <source>
        <strain evidence="1 2">CECT 7908</strain>
    </source>
</reference>
<dbReference type="InterPro" id="IPR050708">
    <property type="entry name" value="T6SS_VgrG/RHS"/>
</dbReference>
<accession>A0ABV5FK16</accession>
<dbReference type="Proteomes" id="UP001589589">
    <property type="component" value="Unassembled WGS sequence"/>
</dbReference>
<dbReference type="NCBIfam" id="TIGR03696">
    <property type="entry name" value="Rhs_assc_core"/>
    <property type="match status" value="1"/>
</dbReference>
<sequence>MAYLPFGEVLFEERSSSFSSPNLFNGKELDRETNMTYYSARYLDMKTSLWLNVDPLALYNPVFEHEFYFDGQHNGGVYNSGKNLNVYGYCYQNPVLFVDPNGKQNVAGALTGALIGGVIGGGLDYGKQVYNNYQKGLSFKASLTTNINTRSIVASATEGAINGAVAGFTSGGSLLLSTGKVAVSQAVGGVVGGVAKRKINKEEVFNTEKMLTDGIAGLVSGGISNQLEKKVASRVVAENIGNKVVREVVVKAVKSTVVSGSRALSKIAVKNAEQKIVHPSN</sequence>
<organism evidence="1 2">
    <name type="scientific">Flavobacterium branchiarum</name>
    <dbReference type="NCBI Taxonomy" id="1114870"/>
    <lineage>
        <taxon>Bacteria</taxon>
        <taxon>Pseudomonadati</taxon>
        <taxon>Bacteroidota</taxon>
        <taxon>Flavobacteriia</taxon>
        <taxon>Flavobacteriales</taxon>
        <taxon>Flavobacteriaceae</taxon>
        <taxon>Flavobacterium</taxon>
    </lineage>
</organism>
<name>A0ABV5FK16_9FLAO</name>
<dbReference type="EMBL" id="JBHMEX010000026">
    <property type="protein sequence ID" value="MFB9063893.1"/>
    <property type="molecule type" value="Genomic_DNA"/>
</dbReference>